<evidence type="ECO:0000256" key="10">
    <source>
        <dbReference type="ARBA" id="ARBA00025049"/>
    </source>
</evidence>
<dbReference type="EC" id="4.2.1.59" evidence="4"/>
<evidence type="ECO:0000256" key="9">
    <source>
        <dbReference type="ARBA" id="ARBA00023239"/>
    </source>
</evidence>
<dbReference type="GO" id="GO:0019171">
    <property type="term" value="F:(3R)-hydroxyacyl-[acyl-carrier-protein] dehydratase activity"/>
    <property type="evidence" value="ECO:0007669"/>
    <property type="project" value="UniProtKB-EC"/>
</dbReference>
<comment type="caution">
    <text evidence="11">The sequence shown here is derived from an EMBL/GenBank/DDBJ whole genome shotgun (WGS) entry which is preliminary data.</text>
</comment>
<dbReference type="InterPro" id="IPR029069">
    <property type="entry name" value="HotDog_dom_sf"/>
</dbReference>
<comment type="similarity">
    <text evidence="3">Belongs to the thioester dehydratase family. FabZ subfamily.</text>
</comment>
<keyword evidence="12" id="KW-1185">Reference proteome</keyword>
<keyword evidence="9" id="KW-0456">Lyase</keyword>
<dbReference type="Pfam" id="PF07977">
    <property type="entry name" value="FabA"/>
    <property type="match status" value="1"/>
</dbReference>
<dbReference type="SUPFAM" id="SSF54637">
    <property type="entry name" value="Thioesterase/thiol ester dehydrase-isomerase"/>
    <property type="match status" value="1"/>
</dbReference>
<dbReference type="PANTHER" id="PTHR30272">
    <property type="entry name" value="3-HYDROXYACYL-[ACYL-CARRIER-PROTEIN] DEHYDRATASE"/>
    <property type="match status" value="1"/>
</dbReference>
<evidence type="ECO:0000256" key="6">
    <source>
        <dbReference type="ARBA" id="ARBA00022516"/>
    </source>
</evidence>
<accession>A0A6V8SRA5</accession>
<gene>
    <name evidence="11" type="ORF">bsdtw1_03909</name>
</gene>
<dbReference type="RefSeq" id="WP_183279099.1">
    <property type="nucleotide sequence ID" value="NZ_BLZR01000001.1"/>
</dbReference>
<reference evidence="11 12" key="1">
    <citation type="submission" date="2020-07" db="EMBL/GenBank/DDBJ databases">
        <title>A new beta-1,3-glucan-decomposing anaerobic bacterium isolated from anoxic soil subjected to biological soil disinfestation.</title>
        <authorList>
            <person name="Ueki A."/>
            <person name="Tonouchi A."/>
        </authorList>
    </citation>
    <scope>NUCLEOTIDE SEQUENCE [LARGE SCALE GENOMIC DNA]</scope>
    <source>
        <strain evidence="11 12">TW1</strain>
    </source>
</reference>
<evidence type="ECO:0000313" key="12">
    <source>
        <dbReference type="Proteomes" id="UP000580568"/>
    </source>
</evidence>
<dbReference type="GO" id="GO:0009245">
    <property type="term" value="P:lipid A biosynthetic process"/>
    <property type="evidence" value="ECO:0007669"/>
    <property type="project" value="UniProtKB-KW"/>
</dbReference>
<keyword evidence="6" id="KW-0444">Lipid biosynthesis</keyword>
<evidence type="ECO:0000256" key="3">
    <source>
        <dbReference type="ARBA" id="ARBA00009174"/>
    </source>
</evidence>
<dbReference type="AlphaFoldDB" id="A0A6V8SRA5"/>
<dbReference type="NCBIfam" id="NF000582">
    <property type="entry name" value="PRK00006.1"/>
    <property type="match status" value="1"/>
</dbReference>
<keyword evidence="8" id="KW-0443">Lipid metabolism</keyword>
<organism evidence="11 12">
    <name type="scientific">Clostridium fungisolvens</name>
    <dbReference type="NCBI Taxonomy" id="1604897"/>
    <lineage>
        <taxon>Bacteria</taxon>
        <taxon>Bacillati</taxon>
        <taxon>Bacillota</taxon>
        <taxon>Clostridia</taxon>
        <taxon>Eubacteriales</taxon>
        <taxon>Clostridiaceae</taxon>
        <taxon>Clostridium</taxon>
    </lineage>
</organism>
<dbReference type="Gene3D" id="3.10.129.10">
    <property type="entry name" value="Hotdog Thioesterase"/>
    <property type="match status" value="1"/>
</dbReference>
<dbReference type="GO" id="GO:0016020">
    <property type="term" value="C:membrane"/>
    <property type="evidence" value="ECO:0007669"/>
    <property type="project" value="GOC"/>
</dbReference>
<evidence type="ECO:0000256" key="4">
    <source>
        <dbReference type="ARBA" id="ARBA00013167"/>
    </source>
</evidence>
<evidence type="ECO:0000256" key="1">
    <source>
        <dbReference type="ARBA" id="ARBA00001055"/>
    </source>
</evidence>
<name>A0A6V8SRA5_9CLOT</name>
<dbReference type="Proteomes" id="UP000580568">
    <property type="component" value="Unassembled WGS sequence"/>
</dbReference>
<evidence type="ECO:0000256" key="2">
    <source>
        <dbReference type="ARBA" id="ARBA00004496"/>
    </source>
</evidence>
<evidence type="ECO:0000256" key="8">
    <source>
        <dbReference type="ARBA" id="ARBA00023098"/>
    </source>
</evidence>
<comment type="subcellular location">
    <subcellularLocation>
        <location evidence="2">Cytoplasm</location>
    </subcellularLocation>
</comment>
<evidence type="ECO:0000313" key="11">
    <source>
        <dbReference type="EMBL" id="GFP77738.1"/>
    </source>
</evidence>
<dbReference type="EMBL" id="BLZR01000001">
    <property type="protein sequence ID" value="GFP77738.1"/>
    <property type="molecule type" value="Genomic_DNA"/>
</dbReference>
<dbReference type="FunFam" id="3.10.129.10:FF:000001">
    <property type="entry name" value="3-hydroxyacyl-[acyl-carrier-protein] dehydratase FabZ"/>
    <property type="match status" value="1"/>
</dbReference>
<dbReference type="PANTHER" id="PTHR30272:SF1">
    <property type="entry name" value="3-HYDROXYACYL-[ACYL-CARRIER-PROTEIN] DEHYDRATASE"/>
    <property type="match status" value="1"/>
</dbReference>
<sequence>MDTQEICKLIKHRPPFLMIDRILEINPGISAKGKKNVTINEDYFQGHFPGMPIMPGVLITEAAAQLCAIALASEISNVEVDLVPLLLKIEMMKFIKAVVPGDSLIINVNVINKTKIFAKFNVEIRCDDERIATGILSFALAEKDKVNKR</sequence>
<comment type="function">
    <text evidence="10">Involved in unsaturated fatty acids biosynthesis. Catalyzes the dehydration of short chain beta-hydroxyacyl-ACPs and long chain saturated and unsaturated beta-hydroxyacyl-ACPs.</text>
</comment>
<comment type="catalytic activity">
    <reaction evidence="1">
        <text>a (3R)-hydroxyacyl-[ACP] = a (2E)-enoyl-[ACP] + H2O</text>
        <dbReference type="Rhea" id="RHEA:13097"/>
        <dbReference type="Rhea" id="RHEA-COMP:9925"/>
        <dbReference type="Rhea" id="RHEA-COMP:9945"/>
        <dbReference type="ChEBI" id="CHEBI:15377"/>
        <dbReference type="ChEBI" id="CHEBI:78784"/>
        <dbReference type="ChEBI" id="CHEBI:78827"/>
        <dbReference type="EC" id="4.2.1.59"/>
    </reaction>
</comment>
<keyword evidence="5" id="KW-0963">Cytoplasm</keyword>
<evidence type="ECO:0000256" key="7">
    <source>
        <dbReference type="ARBA" id="ARBA00022556"/>
    </source>
</evidence>
<protein>
    <recommendedName>
        <fullName evidence="4">3-hydroxyacyl-[acyl-carrier-protein] dehydratase</fullName>
        <ecNumber evidence="4">4.2.1.59</ecNumber>
    </recommendedName>
</protein>
<dbReference type="InterPro" id="IPR013114">
    <property type="entry name" value="FabA_FabZ"/>
</dbReference>
<keyword evidence="7" id="KW-0441">Lipid A biosynthesis</keyword>
<dbReference type="GO" id="GO:0005737">
    <property type="term" value="C:cytoplasm"/>
    <property type="evidence" value="ECO:0007669"/>
    <property type="project" value="UniProtKB-SubCell"/>
</dbReference>
<proteinExistence type="inferred from homology"/>
<dbReference type="CDD" id="cd01288">
    <property type="entry name" value="FabZ"/>
    <property type="match status" value="1"/>
</dbReference>
<evidence type="ECO:0000256" key="5">
    <source>
        <dbReference type="ARBA" id="ARBA00022490"/>
    </source>
</evidence>